<dbReference type="AlphaFoldDB" id="A0A5B8UZ48"/>
<evidence type="ECO:0000313" key="1">
    <source>
        <dbReference type="EMBL" id="QEC63641.1"/>
    </source>
</evidence>
<keyword evidence="2" id="KW-1185">Reference proteome</keyword>
<dbReference type="EMBL" id="CP042436">
    <property type="protein sequence ID" value="QEC63641.1"/>
    <property type="molecule type" value="Genomic_DNA"/>
</dbReference>
<organism evidence="1 2">
    <name type="scientific">Mucilaginibacter ginsenosidivorans</name>
    <dbReference type="NCBI Taxonomy" id="398053"/>
    <lineage>
        <taxon>Bacteria</taxon>
        <taxon>Pseudomonadati</taxon>
        <taxon>Bacteroidota</taxon>
        <taxon>Sphingobacteriia</taxon>
        <taxon>Sphingobacteriales</taxon>
        <taxon>Sphingobacteriaceae</taxon>
        <taxon>Mucilaginibacter</taxon>
    </lineage>
</organism>
<gene>
    <name evidence="1" type="ORF">FRZ54_13995</name>
</gene>
<dbReference type="KEGG" id="mgin:FRZ54_13995"/>
<proteinExistence type="predicted"/>
<dbReference type="RefSeq" id="WP_147032216.1">
    <property type="nucleotide sequence ID" value="NZ_CP042436.1"/>
</dbReference>
<sequence length="121" mass="14025">MIDYFTVPIQISDAMIPTEDPPFYFSVNHIIKPHASKLIYGIRYHEVEYFILKTHGINDCEQLDSNAALKPEIMEKICGVISAIEQDYKKAPPLEFINIEIFNILARDRDSDNSEDTDRYL</sequence>
<name>A0A5B8UZ48_9SPHI</name>
<evidence type="ECO:0000313" key="2">
    <source>
        <dbReference type="Proteomes" id="UP000321479"/>
    </source>
</evidence>
<accession>A0A5B8UZ48</accession>
<reference evidence="1 2" key="1">
    <citation type="journal article" date="2017" name="Curr. Microbiol.">
        <title>Mucilaginibacter ginsenosidivorans sp. nov., Isolated from Soil of Ginseng Field.</title>
        <authorList>
            <person name="Kim M.M."/>
            <person name="Siddiqi M.Z."/>
            <person name="Im W.T."/>
        </authorList>
    </citation>
    <scope>NUCLEOTIDE SEQUENCE [LARGE SCALE GENOMIC DNA]</scope>
    <source>
        <strain evidence="1 2">Gsoil 3017</strain>
    </source>
</reference>
<dbReference type="Proteomes" id="UP000321479">
    <property type="component" value="Chromosome"/>
</dbReference>
<protein>
    <submittedName>
        <fullName evidence="1">Uncharacterized protein</fullName>
    </submittedName>
</protein>